<evidence type="ECO:0000313" key="3">
    <source>
        <dbReference type="Proteomes" id="UP001430953"/>
    </source>
</evidence>
<feature type="region of interest" description="Disordered" evidence="1">
    <location>
        <begin position="48"/>
        <end position="80"/>
    </location>
</feature>
<proteinExistence type="predicted"/>
<dbReference type="EMBL" id="JADYXP020000006">
    <property type="protein sequence ID" value="KAL0123118.1"/>
    <property type="molecule type" value="Genomic_DNA"/>
</dbReference>
<evidence type="ECO:0000313" key="2">
    <source>
        <dbReference type="EMBL" id="KAL0123118.1"/>
    </source>
</evidence>
<feature type="compositionally biased region" description="Basic and acidic residues" evidence="1">
    <location>
        <begin position="48"/>
        <end position="58"/>
    </location>
</feature>
<evidence type="ECO:0000256" key="1">
    <source>
        <dbReference type="SAM" id="MobiDB-lite"/>
    </source>
</evidence>
<reference evidence="2 3" key="1">
    <citation type="submission" date="2023-03" db="EMBL/GenBank/DDBJ databases">
        <title>High recombination rates correlate with genetic variation in Cardiocondyla obscurior ants.</title>
        <authorList>
            <person name="Errbii M."/>
        </authorList>
    </citation>
    <scope>NUCLEOTIDE SEQUENCE [LARGE SCALE GENOMIC DNA]</scope>
    <source>
        <strain evidence="2">Alpha-2009</strain>
        <tissue evidence="2">Whole body</tissue>
    </source>
</reference>
<keyword evidence="3" id="KW-1185">Reference proteome</keyword>
<accession>A0AAW2G504</accession>
<gene>
    <name evidence="2" type="ORF">PUN28_007626</name>
</gene>
<dbReference type="Proteomes" id="UP001430953">
    <property type="component" value="Unassembled WGS sequence"/>
</dbReference>
<name>A0AAW2G504_9HYME</name>
<organism evidence="2 3">
    <name type="scientific">Cardiocondyla obscurior</name>
    <dbReference type="NCBI Taxonomy" id="286306"/>
    <lineage>
        <taxon>Eukaryota</taxon>
        <taxon>Metazoa</taxon>
        <taxon>Ecdysozoa</taxon>
        <taxon>Arthropoda</taxon>
        <taxon>Hexapoda</taxon>
        <taxon>Insecta</taxon>
        <taxon>Pterygota</taxon>
        <taxon>Neoptera</taxon>
        <taxon>Endopterygota</taxon>
        <taxon>Hymenoptera</taxon>
        <taxon>Apocrita</taxon>
        <taxon>Aculeata</taxon>
        <taxon>Formicoidea</taxon>
        <taxon>Formicidae</taxon>
        <taxon>Myrmicinae</taxon>
        <taxon>Cardiocondyla</taxon>
    </lineage>
</organism>
<dbReference type="AlphaFoldDB" id="A0AAW2G504"/>
<protein>
    <submittedName>
        <fullName evidence="2">Uncharacterized protein</fullName>
    </submittedName>
</protein>
<sequence>MEGSEGLRIDESDSRNAAERFHNVSQRESPVFLPEIWGNAVQEEIKEIRETSRDDKPVNRRIWNLSGRKKKKGEKADGVE</sequence>
<comment type="caution">
    <text evidence="2">The sequence shown here is derived from an EMBL/GenBank/DDBJ whole genome shotgun (WGS) entry which is preliminary data.</text>
</comment>